<sequence>MNKIQFTATFNPIMSKIGNLMKKWLILTLTILLSACDSGSGDSGSDGGSAVSSSQTFELMARSDLKLSEAQVASLGSVAFTASGSLTGFAAPDSFN</sequence>
<keyword evidence="2" id="KW-1185">Reference proteome</keyword>
<reference evidence="1 2" key="1">
    <citation type="submission" date="2016-09" db="EMBL/GenBank/DDBJ databases">
        <title>Photobacterium proteolyticum sp. nov. a protease producing bacterium isolated from ocean sediments of Laizhou Bay.</title>
        <authorList>
            <person name="Li Y."/>
        </authorList>
    </citation>
    <scope>NUCLEOTIDE SEQUENCE [LARGE SCALE GENOMIC DNA]</scope>
    <source>
        <strain evidence="1 2">13-12</strain>
    </source>
</reference>
<comment type="caution">
    <text evidence="1">The sequence shown here is derived from an EMBL/GenBank/DDBJ whole genome shotgun (WGS) entry which is preliminary data.</text>
</comment>
<name>A0A1Q9GEB7_9GAMM</name>
<evidence type="ECO:0000313" key="2">
    <source>
        <dbReference type="Proteomes" id="UP000186905"/>
    </source>
</evidence>
<evidence type="ECO:0000313" key="1">
    <source>
        <dbReference type="EMBL" id="OLQ72747.1"/>
    </source>
</evidence>
<dbReference type="STRING" id="1903952.BIT28_06005"/>
<gene>
    <name evidence="1" type="ORF">BIT28_06005</name>
</gene>
<proteinExistence type="predicted"/>
<dbReference type="Proteomes" id="UP000186905">
    <property type="component" value="Unassembled WGS sequence"/>
</dbReference>
<accession>A0A1Q9GEB7</accession>
<protein>
    <submittedName>
        <fullName evidence="1">Uncharacterized protein</fullName>
    </submittedName>
</protein>
<organism evidence="1 2">
    <name type="scientific">Photobacterium proteolyticum</name>
    <dbReference type="NCBI Taxonomy" id="1903952"/>
    <lineage>
        <taxon>Bacteria</taxon>
        <taxon>Pseudomonadati</taxon>
        <taxon>Pseudomonadota</taxon>
        <taxon>Gammaproteobacteria</taxon>
        <taxon>Vibrionales</taxon>
        <taxon>Vibrionaceae</taxon>
        <taxon>Photobacterium</taxon>
    </lineage>
</organism>
<dbReference type="AlphaFoldDB" id="A0A1Q9GEB7"/>
<dbReference type="EMBL" id="MJIL01000090">
    <property type="protein sequence ID" value="OLQ72747.1"/>
    <property type="molecule type" value="Genomic_DNA"/>
</dbReference>